<evidence type="ECO:0000313" key="3">
    <source>
        <dbReference type="Proteomes" id="UP000239471"/>
    </source>
</evidence>
<feature type="transmembrane region" description="Helical" evidence="1">
    <location>
        <begin position="260"/>
        <end position="279"/>
    </location>
</feature>
<keyword evidence="1" id="KW-0472">Membrane</keyword>
<keyword evidence="1" id="KW-0812">Transmembrane</keyword>
<dbReference type="OrthoDB" id="1936485at2"/>
<sequence>MEEKYIYRKYLRKPAKFFLFIEFMFIISYATVSLGLASRVKTTNSPTLWSIILGVGIGIIVLLSLEFLFIYLVMYRKFKKINVTLTEEGIVYNNIKGETRIPYENIQALKFPSIKYTGGWVKIIHINGNIRLTVVLENIGDMLTALKESLDKRNMSTVYNEKKMYSFFKTAKYSDNSWERIYENIKFFIVYIVLNLGVIAIFSRYFTTTPIYIFLVIGSILGPFIPYLISEIILGRKLAKGSFKNCFSAPERDKPFENKLYKWLFGIYMIIYCMLLIILK</sequence>
<feature type="transmembrane region" description="Helical" evidence="1">
    <location>
        <begin position="17"/>
        <end position="36"/>
    </location>
</feature>
<reference evidence="2 3" key="1">
    <citation type="submission" date="2018-03" db="EMBL/GenBank/DDBJ databases">
        <title>Genome sequence of Clostridium vincentii DSM 10228.</title>
        <authorList>
            <person name="Poehlein A."/>
            <person name="Daniel R."/>
        </authorList>
    </citation>
    <scope>NUCLEOTIDE SEQUENCE [LARGE SCALE GENOMIC DNA]</scope>
    <source>
        <strain evidence="2 3">DSM 10228</strain>
    </source>
</reference>
<feature type="transmembrane region" description="Helical" evidence="1">
    <location>
        <begin position="212"/>
        <end position="234"/>
    </location>
</feature>
<dbReference type="AlphaFoldDB" id="A0A2T0BCK7"/>
<accession>A0A2T0BCK7</accession>
<organism evidence="2 3">
    <name type="scientific">Clostridium vincentii</name>
    <dbReference type="NCBI Taxonomy" id="52704"/>
    <lineage>
        <taxon>Bacteria</taxon>
        <taxon>Bacillati</taxon>
        <taxon>Bacillota</taxon>
        <taxon>Clostridia</taxon>
        <taxon>Eubacteriales</taxon>
        <taxon>Clostridiaceae</taxon>
        <taxon>Clostridium</taxon>
    </lineage>
</organism>
<keyword evidence="3" id="KW-1185">Reference proteome</keyword>
<evidence type="ECO:0000256" key="1">
    <source>
        <dbReference type="SAM" id="Phobius"/>
    </source>
</evidence>
<protein>
    <submittedName>
        <fullName evidence="2">Uncharacterized protein</fullName>
    </submittedName>
</protein>
<dbReference type="RefSeq" id="WP_106060285.1">
    <property type="nucleotide sequence ID" value="NZ_PVXQ01000026.1"/>
</dbReference>
<dbReference type="EMBL" id="PVXQ01000026">
    <property type="protein sequence ID" value="PRR81618.1"/>
    <property type="molecule type" value="Genomic_DNA"/>
</dbReference>
<keyword evidence="1" id="KW-1133">Transmembrane helix</keyword>
<comment type="caution">
    <text evidence="2">The sequence shown here is derived from an EMBL/GenBank/DDBJ whole genome shotgun (WGS) entry which is preliminary data.</text>
</comment>
<evidence type="ECO:0000313" key="2">
    <source>
        <dbReference type="EMBL" id="PRR81618.1"/>
    </source>
</evidence>
<name>A0A2T0BCK7_9CLOT</name>
<dbReference type="Proteomes" id="UP000239471">
    <property type="component" value="Unassembled WGS sequence"/>
</dbReference>
<gene>
    <name evidence="2" type="ORF">CLVI_23430</name>
</gene>
<feature type="transmembrane region" description="Helical" evidence="1">
    <location>
        <begin position="187"/>
        <end position="206"/>
    </location>
</feature>
<proteinExistence type="predicted"/>
<feature type="transmembrane region" description="Helical" evidence="1">
    <location>
        <begin position="48"/>
        <end position="73"/>
    </location>
</feature>